<gene>
    <name evidence="2" type="ORF">DIZ78_08020</name>
</gene>
<accession>A0A370DPJ2</accession>
<evidence type="ECO:0000313" key="3">
    <source>
        <dbReference type="Proteomes" id="UP000254771"/>
    </source>
</evidence>
<feature type="domain" description="Effector-associated" evidence="1">
    <location>
        <begin position="10"/>
        <end position="89"/>
    </location>
</feature>
<protein>
    <recommendedName>
        <fullName evidence="1">Effector-associated domain-containing protein</fullName>
    </recommendedName>
</protein>
<evidence type="ECO:0000259" key="1">
    <source>
        <dbReference type="Pfam" id="PF19964"/>
    </source>
</evidence>
<organism evidence="2 3">
    <name type="scientific">endosymbiont of Escarpia spicata</name>
    <dbReference type="NCBI Taxonomy" id="2200908"/>
    <lineage>
        <taxon>Bacteria</taxon>
        <taxon>Pseudomonadati</taxon>
        <taxon>Pseudomonadota</taxon>
        <taxon>Gammaproteobacteria</taxon>
        <taxon>sulfur-oxidizing symbionts</taxon>
    </lineage>
</organism>
<keyword evidence="3" id="KW-1185">Reference proteome</keyword>
<proteinExistence type="predicted"/>
<dbReference type="Pfam" id="PF19964">
    <property type="entry name" value="EAD11"/>
    <property type="match status" value="1"/>
</dbReference>
<dbReference type="AlphaFoldDB" id="A0A370DPJ2"/>
<reference evidence="2 3" key="1">
    <citation type="journal article" date="2018" name="ISME J.">
        <title>Endosymbiont genomes yield clues of tubeworm success.</title>
        <authorList>
            <person name="Li Y."/>
            <person name="Liles M.R."/>
            <person name="Halanych K.M."/>
        </authorList>
    </citation>
    <scope>NUCLEOTIDE SEQUENCE [LARGE SCALE GENOMIC DNA]</scope>
    <source>
        <strain evidence="2">A1462</strain>
    </source>
</reference>
<dbReference type="InterPro" id="IPR045439">
    <property type="entry name" value="EAD11"/>
</dbReference>
<dbReference type="Proteomes" id="UP000254771">
    <property type="component" value="Unassembled WGS sequence"/>
</dbReference>
<sequence length="92" mass="10560">MASTNDLSQRHQQIQLLFADDNISEAIKRLMDFVRDFSRDNADDLNEVIVISASYNRLNKAERRGTTGFDEIELRRNKLLYQALALMDGVIA</sequence>
<name>A0A370DPJ2_9GAMM</name>
<evidence type="ECO:0000313" key="2">
    <source>
        <dbReference type="EMBL" id="RDH86826.1"/>
    </source>
</evidence>
<dbReference type="EMBL" id="QFXE01000008">
    <property type="protein sequence ID" value="RDH86826.1"/>
    <property type="molecule type" value="Genomic_DNA"/>
</dbReference>
<comment type="caution">
    <text evidence="2">The sequence shown here is derived from an EMBL/GenBank/DDBJ whole genome shotgun (WGS) entry which is preliminary data.</text>
</comment>